<evidence type="ECO:0000256" key="2">
    <source>
        <dbReference type="PIRNR" id="PIRNR006429"/>
    </source>
</evidence>
<dbReference type="PIRSF" id="PIRSF006429">
    <property type="entry name" value="GOGAT_lg_2"/>
    <property type="match status" value="1"/>
</dbReference>
<gene>
    <name evidence="5" type="ORF">SAMN05421544_10721</name>
</gene>
<reference evidence="5 6" key="1">
    <citation type="submission" date="2016-10" db="EMBL/GenBank/DDBJ databases">
        <authorList>
            <person name="de Groot N.N."/>
        </authorList>
    </citation>
    <scope>NUCLEOTIDE SEQUENCE [LARGE SCALE GENOMIC DNA]</scope>
    <source>
        <strain evidence="5 6">DSM 24015</strain>
    </source>
</reference>
<dbReference type="Proteomes" id="UP000198517">
    <property type="component" value="Unassembled WGS sequence"/>
</dbReference>
<dbReference type="AlphaFoldDB" id="A0A1G7C3M5"/>
<feature type="transmembrane region" description="Helical" evidence="3">
    <location>
        <begin position="29"/>
        <end position="47"/>
    </location>
</feature>
<keyword evidence="3" id="KW-1133">Transmembrane helix</keyword>
<evidence type="ECO:0000256" key="1">
    <source>
        <dbReference type="ARBA" id="ARBA00009716"/>
    </source>
</evidence>
<dbReference type="InterPro" id="IPR002932">
    <property type="entry name" value="Glu_synthdom"/>
</dbReference>
<name>A0A1G7C3M5_9FLAO</name>
<evidence type="ECO:0000259" key="4">
    <source>
        <dbReference type="Pfam" id="PF01645"/>
    </source>
</evidence>
<organism evidence="5 6">
    <name type="scientific">Riemerella columbipharyngis</name>
    <dbReference type="NCBI Taxonomy" id="1071918"/>
    <lineage>
        <taxon>Bacteria</taxon>
        <taxon>Pseudomonadati</taxon>
        <taxon>Bacteroidota</taxon>
        <taxon>Flavobacteriia</taxon>
        <taxon>Flavobacteriales</taxon>
        <taxon>Weeksellaceae</taxon>
        <taxon>Riemerella</taxon>
    </lineage>
</organism>
<dbReference type="STRING" id="1071918.SAMN05421544_10721"/>
<dbReference type="PANTHER" id="PTHR43819:SF1">
    <property type="entry name" value="ARCHAEAL-TYPE GLUTAMATE SYNTHASE [NADPH]"/>
    <property type="match status" value="1"/>
</dbReference>
<dbReference type="Pfam" id="PF01645">
    <property type="entry name" value="Glu_synthase"/>
    <property type="match status" value="1"/>
</dbReference>
<dbReference type="Gene3D" id="3.20.20.70">
    <property type="entry name" value="Aldolase class I"/>
    <property type="match status" value="1"/>
</dbReference>
<protein>
    <submittedName>
        <fullName evidence="5">Glutamate synthase domain-containing protein 2</fullName>
    </submittedName>
</protein>
<dbReference type="EMBL" id="FNAS01000007">
    <property type="protein sequence ID" value="SDE33035.1"/>
    <property type="molecule type" value="Genomic_DNA"/>
</dbReference>
<evidence type="ECO:0000313" key="5">
    <source>
        <dbReference type="EMBL" id="SDE33035.1"/>
    </source>
</evidence>
<keyword evidence="3" id="KW-0472">Membrane</keyword>
<dbReference type="PANTHER" id="PTHR43819">
    <property type="entry name" value="ARCHAEAL-TYPE GLUTAMATE SYNTHASE [NADPH]"/>
    <property type="match status" value="1"/>
</dbReference>
<keyword evidence="3" id="KW-0812">Transmembrane</keyword>
<dbReference type="CDD" id="cd02808">
    <property type="entry name" value="GltS_FMN"/>
    <property type="match status" value="1"/>
</dbReference>
<accession>A0A1G7C3M5</accession>
<dbReference type="InterPro" id="IPR024188">
    <property type="entry name" value="GltB"/>
</dbReference>
<dbReference type="GO" id="GO:0006537">
    <property type="term" value="P:glutamate biosynthetic process"/>
    <property type="evidence" value="ECO:0007669"/>
    <property type="project" value="InterPro"/>
</dbReference>
<dbReference type="SUPFAM" id="SSF51395">
    <property type="entry name" value="FMN-linked oxidoreductases"/>
    <property type="match status" value="1"/>
</dbReference>
<keyword evidence="6" id="KW-1185">Reference proteome</keyword>
<feature type="domain" description="Glutamate synthase" evidence="4">
    <location>
        <begin position="174"/>
        <end position="490"/>
    </location>
</feature>
<comment type="similarity">
    <text evidence="1 2">Belongs to the glutamate synthase family.</text>
</comment>
<evidence type="ECO:0000313" key="6">
    <source>
        <dbReference type="Proteomes" id="UP000198517"/>
    </source>
</evidence>
<sequence>MIKALANNWSEIYLLNLPEEIEKKMRRQFLWIGGAIVAAFWLIAYFWSKTYVLSILMTAIYAVGIYNCFQKKHAILRNFPLLGYFRYFFETISPEIQQYFIERETDGKPFPRNQRSAVYRRAKNISDTVAFGTQLEINNRKYEGIKHSIYAKKPSEELPRVWVGGKDCKQPYNASRLNISAMSFGALSNRAQIALNIGAKKGNFYHNTGEGGISPYHLQGGDLCWQIGTGYFGCRDEEGNFNPELFKKYANLPNVKMVEIKISQGAKPGHGGVLPAAKNTPEIAAIRHVKPGTTVLSPQGHTAFSDAKGLLHFVKQLRDLSGGKPVGFKLCIGNTKEFEEICEKMNELDIYPDFITVDGAEGGTGAAPPEFSDGVGMPLEPALIFVNKTLKNYGLRDKLRVIASGKVLTALDILRAIAMGADMCNNARGFMFSLGCIQALRCNTNECPTGVATQNKMLIKGLDVRDKSERVYYFHRNTLHTCNELIAAAGRSSYEEVDASMFMRGDKFERLSDSYFPNDFEKMEG</sequence>
<dbReference type="InterPro" id="IPR013785">
    <property type="entry name" value="Aldolase_TIM"/>
</dbReference>
<evidence type="ECO:0000256" key="3">
    <source>
        <dbReference type="SAM" id="Phobius"/>
    </source>
</evidence>
<dbReference type="GO" id="GO:0015930">
    <property type="term" value="F:glutamate synthase activity"/>
    <property type="evidence" value="ECO:0007669"/>
    <property type="project" value="InterPro"/>
</dbReference>
<proteinExistence type="inferred from homology"/>